<evidence type="ECO:0000256" key="7">
    <source>
        <dbReference type="ARBA" id="ARBA00023242"/>
    </source>
</evidence>
<comment type="subcellular location">
    <subcellularLocation>
        <location evidence="1">Nucleus</location>
    </subcellularLocation>
</comment>
<dbReference type="STRING" id="71784.A0A1Y2BHC8"/>
<evidence type="ECO:0000256" key="6">
    <source>
        <dbReference type="ARBA" id="ARBA00022816"/>
    </source>
</evidence>
<keyword evidence="7" id="KW-0539">Nucleus</keyword>
<dbReference type="FunCoup" id="A0A1Y2BHC8">
    <property type="interactions" value="243"/>
</dbReference>
<dbReference type="SUPFAM" id="SSF46934">
    <property type="entry name" value="UBA-like"/>
    <property type="match status" value="1"/>
</dbReference>
<evidence type="ECO:0000256" key="5">
    <source>
        <dbReference type="ARBA" id="ARBA00022737"/>
    </source>
</evidence>
<dbReference type="SUPFAM" id="SSF54427">
    <property type="entry name" value="NTF2-like"/>
    <property type="match status" value="1"/>
</dbReference>
<evidence type="ECO:0000259" key="12">
    <source>
        <dbReference type="PROSITE" id="PS51281"/>
    </source>
</evidence>
<keyword evidence="3" id="KW-0813">Transport</keyword>
<evidence type="ECO:0000313" key="14">
    <source>
        <dbReference type="Proteomes" id="UP000193986"/>
    </source>
</evidence>
<evidence type="ECO:0000256" key="10">
    <source>
        <dbReference type="SAM" id="MobiDB-lite"/>
    </source>
</evidence>
<dbReference type="Pfam" id="PF22602">
    <property type="entry name" value="NXF_NTF2"/>
    <property type="match status" value="1"/>
</dbReference>
<name>A0A1Y2BHC8_9TREE</name>
<feature type="compositionally biased region" description="Polar residues" evidence="10">
    <location>
        <begin position="12"/>
        <end position="21"/>
    </location>
</feature>
<dbReference type="Gene3D" id="1.10.8.10">
    <property type="entry name" value="DNA helicase RuvA subunit, C-terminal domain"/>
    <property type="match status" value="1"/>
</dbReference>
<dbReference type="GO" id="GO:0016973">
    <property type="term" value="P:poly(A)+ mRNA export from nucleus"/>
    <property type="evidence" value="ECO:0007669"/>
    <property type="project" value="TreeGrafter"/>
</dbReference>
<evidence type="ECO:0000256" key="4">
    <source>
        <dbReference type="ARBA" id="ARBA00022614"/>
    </source>
</evidence>
<dbReference type="Proteomes" id="UP000193986">
    <property type="component" value="Unassembled WGS sequence"/>
</dbReference>
<evidence type="ECO:0000256" key="9">
    <source>
        <dbReference type="ARBA" id="ARBA00069694"/>
    </source>
</evidence>
<dbReference type="PANTHER" id="PTHR10662">
    <property type="entry name" value="NUCLEAR RNA EXPORT FACTOR"/>
    <property type="match status" value="1"/>
</dbReference>
<dbReference type="InterPro" id="IPR030217">
    <property type="entry name" value="NXF_fam"/>
</dbReference>
<gene>
    <name evidence="13" type="ORF">BCR39DRAFT_520580</name>
</gene>
<dbReference type="InParanoid" id="A0A1Y2BHC8"/>
<dbReference type="Pfam" id="PF03943">
    <property type="entry name" value="TAP_C"/>
    <property type="match status" value="1"/>
</dbReference>
<dbReference type="SMART" id="SM00804">
    <property type="entry name" value="TAP_C"/>
    <property type="match status" value="1"/>
</dbReference>
<dbReference type="OrthoDB" id="25872at2759"/>
<dbReference type="FunFam" id="1.10.8.10:FF:000018">
    <property type="entry name" value="Nuclear RNA export factor 1"/>
    <property type="match status" value="1"/>
</dbReference>
<dbReference type="GO" id="GO:0003723">
    <property type="term" value="F:RNA binding"/>
    <property type="evidence" value="ECO:0007669"/>
    <property type="project" value="TreeGrafter"/>
</dbReference>
<dbReference type="InterPro" id="IPR032710">
    <property type="entry name" value="NTF2-like_dom_sf"/>
</dbReference>
<comment type="function">
    <text evidence="8">Involved in the export of mRNA from the nucleus to the cytoplasm.</text>
</comment>
<dbReference type="PROSITE" id="PS51281">
    <property type="entry name" value="TAP_C"/>
    <property type="match status" value="1"/>
</dbReference>
<comment type="similarity">
    <text evidence="2">Belongs to the NXF family.</text>
</comment>
<dbReference type="InterPro" id="IPR009060">
    <property type="entry name" value="UBA-like_sf"/>
</dbReference>
<keyword evidence="5" id="KW-0677">Repeat</keyword>
<keyword evidence="14" id="KW-1185">Reference proteome</keyword>
<dbReference type="Gene3D" id="3.80.10.10">
    <property type="entry name" value="Ribonuclease Inhibitor"/>
    <property type="match status" value="1"/>
</dbReference>
<evidence type="ECO:0000256" key="1">
    <source>
        <dbReference type="ARBA" id="ARBA00004123"/>
    </source>
</evidence>
<dbReference type="InterPro" id="IPR001611">
    <property type="entry name" value="Leu-rich_rpt"/>
</dbReference>
<reference evidence="13 14" key="1">
    <citation type="submission" date="2016-07" db="EMBL/GenBank/DDBJ databases">
        <title>Pervasive Adenine N6-methylation of Active Genes in Fungi.</title>
        <authorList>
            <consortium name="DOE Joint Genome Institute"/>
            <person name="Mondo S.J."/>
            <person name="Dannebaum R.O."/>
            <person name="Kuo R.C."/>
            <person name="Labutti K."/>
            <person name="Haridas S."/>
            <person name="Kuo A."/>
            <person name="Salamov A."/>
            <person name="Ahrendt S.R."/>
            <person name="Lipzen A."/>
            <person name="Sullivan W."/>
            <person name="Andreopoulos W.B."/>
            <person name="Clum A."/>
            <person name="Lindquist E."/>
            <person name="Daum C."/>
            <person name="Ramamoorthy G.K."/>
            <person name="Gryganskyi A."/>
            <person name="Culley D."/>
            <person name="Magnuson J.K."/>
            <person name="James T.Y."/>
            <person name="O'Malley M.A."/>
            <person name="Stajich J.E."/>
            <person name="Spatafora J.W."/>
            <person name="Visel A."/>
            <person name="Grigoriev I.V."/>
        </authorList>
    </citation>
    <scope>NUCLEOTIDE SEQUENCE [LARGE SCALE GENOMIC DNA]</scope>
    <source>
        <strain evidence="13 14">68-887.2</strain>
    </source>
</reference>
<dbReference type="CDD" id="cd14342">
    <property type="entry name" value="UBA_TAP-C"/>
    <property type="match status" value="1"/>
</dbReference>
<evidence type="ECO:0000256" key="2">
    <source>
        <dbReference type="ARBA" id="ARBA00009285"/>
    </source>
</evidence>
<evidence type="ECO:0000256" key="8">
    <source>
        <dbReference type="ARBA" id="ARBA00055253"/>
    </source>
</evidence>
<dbReference type="GO" id="GO:0042272">
    <property type="term" value="C:nuclear RNA export factor complex"/>
    <property type="evidence" value="ECO:0007669"/>
    <property type="project" value="UniProtKB-ARBA"/>
</dbReference>
<dbReference type="EMBL" id="MCFC01000006">
    <property type="protein sequence ID" value="ORY33515.1"/>
    <property type="molecule type" value="Genomic_DNA"/>
</dbReference>
<dbReference type="InterPro" id="IPR002075">
    <property type="entry name" value="NTF2_dom"/>
</dbReference>
<dbReference type="PANTHER" id="PTHR10662:SF22">
    <property type="entry name" value="NUCLEAR RNA EXPORT FACTOR 1"/>
    <property type="match status" value="1"/>
</dbReference>
<comment type="caution">
    <text evidence="13">The sequence shown here is derived from an EMBL/GenBank/DDBJ whole genome shotgun (WGS) entry which is preliminary data.</text>
</comment>
<evidence type="ECO:0000313" key="13">
    <source>
        <dbReference type="EMBL" id="ORY33515.1"/>
    </source>
</evidence>
<proteinExistence type="inferred from homology"/>
<dbReference type="InterPro" id="IPR018222">
    <property type="entry name" value="Nuclear_transport_factor_2_euk"/>
</dbReference>
<evidence type="ECO:0000256" key="3">
    <source>
        <dbReference type="ARBA" id="ARBA00022448"/>
    </source>
</evidence>
<dbReference type="InterPro" id="IPR005637">
    <property type="entry name" value="TAP_C_dom"/>
</dbReference>
<dbReference type="InterPro" id="IPR032675">
    <property type="entry name" value="LRR_dom_sf"/>
</dbReference>
<sequence length="651" mass="70839">MAAFLQALDNATPMQNGQPSLSVRGAANGRPSARPLTAALRGAGIAAPASGGMEVDRPRRGAANRLERTIGSSSTELPPRGSGPSSRSRTNLPYNRPTSSSAPPSRGSGSAGRASRINPNIDPGRLPQGHIRHTLPGDPEAVNALRAELNKLLASKELEAWIVSRHIAPGQVDLSALDQDPFLRQHNIPGLAHPSAPRAAMANTFWHLLDKMIQKAGTPITTLSLARNSLTNAYQFHNLASRLPHIRALDLSQNNFDSILQLEELLSRGEKRGKATGGGGLKALIELKLDGCPFREKMLASPGGDQKYQHEILKRFPGLLILDQINLNRIVFPIERQAKVILTNEERDKLKARPFTFPVDVQGGLMDDDVVKDFSMSFCAKFFPLFDSDRQQLLPAYAQSATISMSANTPSSYSYLASKLATSKLTRPKPLPMEPWSNLPSRNFLKTIKTAEDRMRTLKMSADSADLVAWWQRVPKTSHPLNDAAKWCFDAFVAGGQGRDTKLCLVVQGEFAEGDSGCLRSFSRTFILADVPEGSAAQAAGWPVSILSDTTIVYGYLSNGAFADDRSLAKHGVTVQPIDVTIATAPPPPAMVSMANPTDPKEAMVRQMMQQTGMNMQFASMCLEQNGWVYDIAVNNFEEIRSTIPPEAFQQ</sequence>
<keyword evidence="6" id="KW-0509">mRNA transport</keyword>
<keyword evidence="4" id="KW-0433">Leucine-rich repeat</keyword>
<dbReference type="PROSITE" id="PS51450">
    <property type="entry name" value="LRR"/>
    <property type="match status" value="1"/>
</dbReference>
<dbReference type="SUPFAM" id="SSF52058">
    <property type="entry name" value="L domain-like"/>
    <property type="match status" value="1"/>
</dbReference>
<evidence type="ECO:0000259" key="11">
    <source>
        <dbReference type="PROSITE" id="PS50177"/>
    </source>
</evidence>
<feature type="region of interest" description="Disordered" evidence="10">
    <location>
        <begin position="67"/>
        <end position="130"/>
    </location>
</feature>
<protein>
    <recommendedName>
        <fullName evidence="9">mRNA export factor MEX67</fullName>
    </recommendedName>
</protein>
<feature type="region of interest" description="Disordered" evidence="10">
    <location>
        <begin position="1"/>
        <end position="33"/>
    </location>
</feature>
<dbReference type="Gene3D" id="3.10.450.50">
    <property type="match status" value="1"/>
</dbReference>
<accession>A0A1Y2BHC8</accession>
<feature type="compositionally biased region" description="Low complexity" evidence="10">
    <location>
        <begin position="78"/>
        <end position="89"/>
    </location>
</feature>
<feature type="domain" description="NTF2" evidence="11">
    <location>
        <begin position="374"/>
        <end position="553"/>
    </location>
</feature>
<organism evidence="13 14">
    <name type="scientific">Naematelia encephala</name>
    <dbReference type="NCBI Taxonomy" id="71784"/>
    <lineage>
        <taxon>Eukaryota</taxon>
        <taxon>Fungi</taxon>
        <taxon>Dikarya</taxon>
        <taxon>Basidiomycota</taxon>
        <taxon>Agaricomycotina</taxon>
        <taxon>Tremellomycetes</taxon>
        <taxon>Tremellales</taxon>
        <taxon>Naemateliaceae</taxon>
        <taxon>Naematelia</taxon>
    </lineage>
</organism>
<dbReference type="PROSITE" id="PS50177">
    <property type="entry name" value="NTF2_DOMAIN"/>
    <property type="match status" value="1"/>
</dbReference>
<feature type="domain" description="TAP-C" evidence="12">
    <location>
        <begin position="599"/>
        <end position="651"/>
    </location>
</feature>
<feature type="compositionally biased region" description="Low complexity" evidence="10">
    <location>
        <begin position="99"/>
        <end position="116"/>
    </location>
</feature>
<dbReference type="AlphaFoldDB" id="A0A1Y2BHC8"/>